<dbReference type="HOGENOM" id="CLU_672629_0_0_1"/>
<dbReference type="STRING" id="946122.A0A0C2S450"/>
<reference evidence="1 2" key="1">
    <citation type="submission" date="2014-04" db="EMBL/GenBank/DDBJ databases">
        <title>Evolutionary Origins and Diversification of the Mycorrhizal Mutualists.</title>
        <authorList>
            <consortium name="DOE Joint Genome Institute"/>
            <consortium name="Mycorrhizal Genomics Consortium"/>
            <person name="Kohler A."/>
            <person name="Kuo A."/>
            <person name="Nagy L.G."/>
            <person name="Floudas D."/>
            <person name="Copeland A."/>
            <person name="Barry K.W."/>
            <person name="Cichocki N."/>
            <person name="Veneault-Fourrey C."/>
            <person name="LaButti K."/>
            <person name="Lindquist E.A."/>
            <person name="Lipzen A."/>
            <person name="Lundell T."/>
            <person name="Morin E."/>
            <person name="Murat C."/>
            <person name="Riley R."/>
            <person name="Ohm R."/>
            <person name="Sun H."/>
            <person name="Tunlid A."/>
            <person name="Henrissat B."/>
            <person name="Grigoriev I.V."/>
            <person name="Hibbett D.S."/>
            <person name="Martin F."/>
        </authorList>
    </citation>
    <scope>NUCLEOTIDE SEQUENCE [LARGE SCALE GENOMIC DNA]</scope>
    <source>
        <strain evidence="1 2">Koide BX008</strain>
    </source>
</reference>
<accession>A0A0C2S450</accession>
<protein>
    <submittedName>
        <fullName evidence="1">Uncharacterized protein</fullName>
    </submittedName>
</protein>
<dbReference type="AlphaFoldDB" id="A0A0C2S450"/>
<keyword evidence="2" id="KW-1185">Reference proteome</keyword>
<dbReference type="InParanoid" id="A0A0C2S450"/>
<sequence length="409" mass="46159">MAGIRDPALRSWLHSNHAWLLTLSFIDFMKDLRKRTLDTDWEFDVHREMMMSKYMLDLDFQNWADNIVGLNCILTVMDQHYDDKGLLELLRANLENDLNNSIKNWVEDVHRLADTERCHLKRAQANWDDWQQRSAKRPAIIASSLDRPRPFLNTTNSFSNATNSISTPSAASVSGRVPTLTGEKKSLLDRHQGCRRCRKFYTCHRTSDAICDFPDVKTYKPLTEAMALATKRRQEARPNNSSVASSSLRVMAVVSCPSSPGHAPSPVAAILSEDECIDFGEDSDDMDTNVHPLPLQVKKTVHQEKEEIATHRAACMEELQQACDYCRQLNAGHFESTLPSSSVLPLLSAIISKLESSEEMRNADNALWKEFGAIFEPIPHVDALSDNVQARIVLKDASKTIVTRSYACP</sequence>
<dbReference type="OrthoDB" id="3268967at2759"/>
<dbReference type="EMBL" id="KN818369">
    <property type="protein sequence ID" value="KIL57455.1"/>
    <property type="molecule type" value="Genomic_DNA"/>
</dbReference>
<evidence type="ECO:0000313" key="2">
    <source>
        <dbReference type="Proteomes" id="UP000054549"/>
    </source>
</evidence>
<proteinExistence type="predicted"/>
<dbReference type="Proteomes" id="UP000054549">
    <property type="component" value="Unassembled WGS sequence"/>
</dbReference>
<gene>
    <name evidence="1" type="ORF">M378DRAFT_16239</name>
</gene>
<evidence type="ECO:0000313" key="1">
    <source>
        <dbReference type="EMBL" id="KIL57455.1"/>
    </source>
</evidence>
<name>A0A0C2S450_AMAMK</name>
<organism evidence="1 2">
    <name type="scientific">Amanita muscaria (strain Koide BX008)</name>
    <dbReference type="NCBI Taxonomy" id="946122"/>
    <lineage>
        <taxon>Eukaryota</taxon>
        <taxon>Fungi</taxon>
        <taxon>Dikarya</taxon>
        <taxon>Basidiomycota</taxon>
        <taxon>Agaricomycotina</taxon>
        <taxon>Agaricomycetes</taxon>
        <taxon>Agaricomycetidae</taxon>
        <taxon>Agaricales</taxon>
        <taxon>Pluteineae</taxon>
        <taxon>Amanitaceae</taxon>
        <taxon>Amanita</taxon>
    </lineage>
</organism>